<evidence type="ECO:0000256" key="1">
    <source>
        <dbReference type="SAM" id="Phobius"/>
    </source>
</evidence>
<organism evidence="2 3">
    <name type="scientific">Ameca splendens</name>
    <dbReference type="NCBI Taxonomy" id="208324"/>
    <lineage>
        <taxon>Eukaryota</taxon>
        <taxon>Metazoa</taxon>
        <taxon>Chordata</taxon>
        <taxon>Craniata</taxon>
        <taxon>Vertebrata</taxon>
        <taxon>Euteleostomi</taxon>
        <taxon>Actinopterygii</taxon>
        <taxon>Neopterygii</taxon>
        <taxon>Teleostei</taxon>
        <taxon>Neoteleostei</taxon>
        <taxon>Acanthomorphata</taxon>
        <taxon>Ovalentaria</taxon>
        <taxon>Atherinomorphae</taxon>
        <taxon>Cyprinodontiformes</taxon>
        <taxon>Goodeidae</taxon>
        <taxon>Ameca</taxon>
    </lineage>
</organism>
<keyword evidence="1" id="KW-0812">Transmembrane</keyword>
<evidence type="ECO:0000313" key="3">
    <source>
        <dbReference type="Proteomes" id="UP001469553"/>
    </source>
</evidence>
<gene>
    <name evidence="2" type="ORF">AMECASPLE_019742</name>
</gene>
<proteinExistence type="predicted"/>
<name>A0ABV0XRZ6_9TELE</name>
<reference evidence="2 3" key="1">
    <citation type="submission" date="2021-06" db="EMBL/GenBank/DDBJ databases">
        <authorList>
            <person name="Palmer J.M."/>
        </authorList>
    </citation>
    <scope>NUCLEOTIDE SEQUENCE [LARGE SCALE GENOMIC DNA]</scope>
    <source>
        <strain evidence="2 3">AS_MEX2019</strain>
        <tissue evidence="2">Muscle</tissue>
    </source>
</reference>
<accession>A0ABV0XRZ6</accession>
<comment type="caution">
    <text evidence="2">The sequence shown here is derived from an EMBL/GenBank/DDBJ whole genome shotgun (WGS) entry which is preliminary data.</text>
</comment>
<sequence length="76" mass="8440">MLLWLNLLLEQLNSLAFIALHWILLLTTCSMSVATVILIVMPSLSKTVYCLCSMSFLCLGFNGSKVELQSLQFSAL</sequence>
<evidence type="ECO:0000313" key="2">
    <source>
        <dbReference type="EMBL" id="MEQ2284259.1"/>
    </source>
</evidence>
<protein>
    <submittedName>
        <fullName evidence="2">Uncharacterized protein</fullName>
    </submittedName>
</protein>
<keyword evidence="1" id="KW-1133">Transmembrane helix</keyword>
<dbReference type="EMBL" id="JAHRIP010011015">
    <property type="protein sequence ID" value="MEQ2284259.1"/>
    <property type="molecule type" value="Genomic_DNA"/>
</dbReference>
<keyword evidence="1" id="KW-0472">Membrane</keyword>
<dbReference type="Proteomes" id="UP001469553">
    <property type="component" value="Unassembled WGS sequence"/>
</dbReference>
<keyword evidence="3" id="KW-1185">Reference proteome</keyword>
<feature type="transmembrane region" description="Helical" evidence="1">
    <location>
        <begin position="20"/>
        <end position="40"/>
    </location>
</feature>